<dbReference type="GO" id="GO:0043917">
    <property type="term" value="F:ribose 1,5-bisphosphate isomerase activity"/>
    <property type="evidence" value="ECO:0007669"/>
    <property type="project" value="UniProtKB-UniRule"/>
</dbReference>
<comment type="catalytic activity">
    <reaction evidence="4">
        <text>alpha-D-ribose 1,5-bisphosphate = D-ribulose 1,5-bisphosphate</text>
        <dbReference type="Rhea" id="RHEA:32243"/>
        <dbReference type="ChEBI" id="CHEBI:57870"/>
        <dbReference type="ChEBI" id="CHEBI:68688"/>
        <dbReference type="EC" id="5.3.1.29"/>
    </reaction>
</comment>
<dbReference type="Proteomes" id="UP000027153">
    <property type="component" value="Unassembled WGS sequence"/>
</dbReference>
<dbReference type="Gene3D" id="1.20.120.420">
    <property type="entry name" value="translation initiation factor eif-2b, domain 1"/>
    <property type="match status" value="1"/>
</dbReference>
<keyword evidence="6" id="KW-1185">Reference proteome</keyword>
<feature type="binding site" evidence="4">
    <location>
        <begin position="203"/>
        <end position="204"/>
    </location>
    <ligand>
        <name>substrate</name>
    </ligand>
</feature>
<dbReference type="PANTHER" id="PTHR43475:SF2">
    <property type="entry name" value="RIBOSE 1,5-BISPHOSPHATE ISOMERASE"/>
    <property type="match status" value="1"/>
</dbReference>
<feature type="binding site" evidence="4">
    <location>
        <position position="229"/>
    </location>
    <ligand>
        <name>substrate</name>
    </ligand>
</feature>
<dbReference type="FunFam" id="3.40.50.10470:FF:000019">
    <property type="entry name" value="Ribose 1,5-bisphosphate isomerase"/>
    <property type="match status" value="1"/>
</dbReference>
<dbReference type="SUPFAM" id="SSF100950">
    <property type="entry name" value="NagB/RpiA/CoA transferase-like"/>
    <property type="match status" value="1"/>
</dbReference>
<dbReference type="Pfam" id="PF01008">
    <property type="entry name" value="IF-2B"/>
    <property type="match status" value="1"/>
</dbReference>
<proteinExistence type="inferred from homology"/>
<dbReference type="FunFam" id="1.20.120.420:FF:000011">
    <property type="entry name" value="Ribose 1,5-bisphosphate isomerase"/>
    <property type="match status" value="1"/>
</dbReference>
<protein>
    <recommendedName>
        <fullName evidence="4">Ribose 1,5-bisphosphate isomerase</fullName>
        <shortName evidence="4">R15P isomerase</shortName>
        <shortName evidence="4">R15Pi</shortName>
        <ecNumber evidence="4">5.3.1.29</ecNumber>
    </recommendedName>
    <alternativeName>
        <fullName evidence="4">Ribulose 1,5-bisphosphate synthase</fullName>
        <shortName evidence="4">RuBP synthase</shortName>
    </alternativeName>
</protein>
<feature type="binding site" evidence="4">
    <location>
        <position position="60"/>
    </location>
    <ligand>
        <name>substrate</name>
    </ligand>
</feature>
<comment type="miscellaneous">
    <text evidence="4">Reaction proceeds via a cis-phosphoenolate intermediate.</text>
</comment>
<sequence length="313" mass="34791">MRELLETAQKIRSMEIRGAGRIARAAAAELRDYAARVVSDDLDDFNEKMRYAADLLINTRPTAVSLPNAVRWVMRYRGDTVDEARVNIKALADEFITNSKNAVRRIGEMGSKRVRDGDTIMTHCNSSAAISIMATAHAQGKEINVIATESRPRCQGYLTIKRLDELGINTSFIVDSAVRFFMKEVDLVVMGADAVAVNGSVINKIGTSQLALAANEVGTNVIIAAETYKFSPRTILGELVEIEERDSSEVISIERLNEFQNIRVRNPVFDVTPREYIDLICTEIGTIPPEMAYIIIKDFLGWGIEEINSNTTK</sequence>
<feature type="binding site" evidence="4">
    <location>
        <begin position="17"/>
        <end position="20"/>
    </location>
    <ligand>
        <name>substrate</name>
    </ligand>
</feature>
<dbReference type="PATRIC" id="fig|1392998.3.peg.2079"/>
<dbReference type="InterPro" id="IPR037171">
    <property type="entry name" value="NagB/RpiA_transferase-like"/>
</dbReference>
<dbReference type="AlphaFoldDB" id="A0A062V416"/>
<dbReference type="HAMAP" id="MF_02230">
    <property type="entry name" value="R15P_isomerase"/>
    <property type="match status" value="1"/>
</dbReference>
<dbReference type="RefSeq" id="WP_048091247.1">
    <property type="nucleotide sequence ID" value="NZ_JMIY01000005.1"/>
</dbReference>
<evidence type="ECO:0000313" key="5">
    <source>
        <dbReference type="EMBL" id="KCZ71348.1"/>
    </source>
</evidence>
<accession>A0A062V416</accession>
<evidence type="ECO:0000256" key="1">
    <source>
        <dbReference type="ARBA" id="ARBA00009229"/>
    </source>
</evidence>
<dbReference type="InterPro" id="IPR011559">
    <property type="entry name" value="Initiation_fac_2B_a/b/d"/>
</dbReference>
<feature type="active site" description="Proton donor" evidence="4">
    <location>
        <position position="193"/>
    </location>
</feature>
<comment type="similarity">
    <text evidence="1 4">Belongs to the eIF-2B alpha/beta/delta subunits family. R15P isomerase subfamily.</text>
</comment>
<organism evidence="5 6">
    <name type="scientific">Candidatus Methanoperedens nitratireducens</name>
    <dbReference type="NCBI Taxonomy" id="1392998"/>
    <lineage>
        <taxon>Archaea</taxon>
        <taxon>Methanobacteriati</taxon>
        <taxon>Methanobacteriota</taxon>
        <taxon>Stenosarchaea group</taxon>
        <taxon>Methanomicrobia</taxon>
        <taxon>Methanosarcinales</taxon>
        <taxon>ANME-2 cluster</taxon>
        <taxon>Candidatus Methanoperedentaceae</taxon>
        <taxon>Candidatus Methanoperedens</taxon>
    </lineage>
</organism>
<name>A0A062V416_9EURY</name>
<comment type="caution">
    <text evidence="5">The sequence shown here is derived from an EMBL/GenBank/DDBJ whole genome shotgun (WGS) entry which is preliminary data.</text>
</comment>
<dbReference type="PANTHER" id="PTHR43475">
    <property type="entry name" value="METHYLTHIORIBOSE-1-PHOSPHATE ISOMERASE"/>
    <property type="match status" value="1"/>
</dbReference>
<dbReference type="GO" id="GO:0046523">
    <property type="term" value="F:S-methyl-5-thioribose-1-phosphate isomerase activity"/>
    <property type="evidence" value="ECO:0007669"/>
    <property type="project" value="TreeGrafter"/>
</dbReference>
<dbReference type="OrthoDB" id="27639at2157"/>
<dbReference type="Gene3D" id="3.40.50.10470">
    <property type="entry name" value="Translation initiation factor eif-2b, domain 2"/>
    <property type="match status" value="1"/>
</dbReference>
<keyword evidence="3 4" id="KW-0119">Carbohydrate metabolism</keyword>
<dbReference type="NCBIfam" id="TIGR00524">
    <property type="entry name" value="eIF-2B_rel"/>
    <property type="match status" value="1"/>
</dbReference>
<evidence type="ECO:0000256" key="3">
    <source>
        <dbReference type="ARBA" id="ARBA00023277"/>
    </source>
</evidence>
<reference evidence="5 6" key="1">
    <citation type="journal article" date="2013" name="Nature">
        <title>Anaerobic oxidation of methane coupled to nitrate reduction in a novel archaeal lineage.</title>
        <authorList>
            <person name="Haroon M.F."/>
            <person name="Hu S."/>
            <person name="Shi Y."/>
            <person name="Imelfort M."/>
            <person name="Keller J."/>
            <person name="Hugenholtz P."/>
            <person name="Yuan Z."/>
            <person name="Tyson G.W."/>
        </authorList>
    </citation>
    <scope>NUCLEOTIDE SEQUENCE [LARGE SCALE GENOMIC DNA]</scope>
    <source>
        <strain evidence="5 6">ANME-2d</strain>
    </source>
</reference>
<evidence type="ECO:0000313" key="6">
    <source>
        <dbReference type="Proteomes" id="UP000027153"/>
    </source>
</evidence>
<dbReference type="InterPro" id="IPR000649">
    <property type="entry name" value="IF-2B-related"/>
</dbReference>
<comment type="function">
    <text evidence="4">Catalyzes the isomerization of ribose 1,5-bisphosphate (R15P) to ribulose 1,5-bisphosphate (RuBP), the CO(2) acceptor and substrate for RubisCO. Functions in an archaeal AMP degradation pathway, together with AMP phosphorylase and RubisCO.</text>
</comment>
<keyword evidence="2 4" id="KW-0413">Isomerase</keyword>
<dbReference type="EMBL" id="JMIY01000005">
    <property type="protein sequence ID" value="KCZ71348.1"/>
    <property type="molecule type" value="Genomic_DNA"/>
</dbReference>
<dbReference type="InterPro" id="IPR005250">
    <property type="entry name" value="R15Pi"/>
</dbReference>
<feature type="active site" description="Proton acceptor" evidence="4">
    <location>
        <position position="124"/>
    </location>
</feature>
<evidence type="ECO:0000256" key="2">
    <source>
        <dbReference type="ARBA" id="ARBA00023235"/>
    </source>
</evidence>
<gene>
    <name evidence="5" type="ORF">ANME2D_02075</name>
</gene>
<dbReference type="InterPro" id="IPR027363">
    <property type="entry name" value="M1Pi_N"/>
</dbReference>
<comment type="caution">
    <text evidence="4">Lacks conserved residue(s) required for the propagation of feature annotation.</text>
</comment>
<dbReference type="EC" id="5.3.1.29" evidence="4"/>
<dbReference type="GO" id="GO:0019509">
    <property type="term" value="P:L-methionine salvage from methylthioadenosine"/>
    <property type="evidence" value="ECO:0007669"/>
    <property type="project" value="TreeGrafter"/>
</dbReference>
<evidence type="ECO:0000256" key="4">
    <source>
        <dbReference type="HAMAP-Rule" id="MF_02230"/>
    </source>
</evidence>
<dbReference type="GO" id="GO:0019323">
    <property type="term" value="P:pentose catabolic process"/>
    <property type="evidence" value="ECO:0007669"/>
    <property type="project" value="UniProtKB-UniRule"/>
</dbReference>
<dbReference type="NCBIfam" id="TIGR00511">
    <property type="entry name" value="ribulose_e2b2"/>
    <property type="match status" value="1"/>
</dbReference>
<dbReference type="InterPro" id="IPR042529">
    <property type="entry name" value="IF_2B-like_C"/>
</dbReference>